<evidence type="ECO:0000313" key="9">
    <source>
        <dbReference type="EMBL" id="ABW28151.1"/>
    </source>
</evidence>
<dbReference type="Gene3D" id="2.60.120.10">
    <property type="entry name" value="Jelly Rolls"/>
    <property type="match status" value="1"/>
</dbReference>
<keyword evidence="10" id="KW-1185">Reference proteome</keyword>
<gene>
    <name evidence="9" type="primary">ntcA</name>
    <name evidence="9" type="ordered locus">AM1_3155</name>
</gene>
<evidence type="ECO:0000313" key="10">
    <source>
        <dbReference type="Proteomes" id="UP000000268"/>
    </source>
</evidence>
<dbReference type="InterPro" id="IPR036390">
    <property type="entry name" value="WH_DNA-bd_sf"/>
</dbReference>
<feature type="domain" description="Cyclic nucleotide-binding" evidence="7">
    <location>
        <begin position="34"/>
        <end position="135"/>
    </location>
</feature>
<evidence type="ECO:0000256" key="6">
    <source>
        <dbReference type="ARBA" id="ARBA00074315"/>
    </source>
</evidence>
<evidence type="ECO:0000259" key="8">
    <source>
        <dbReference type="PROSITE" id="PS51063"/>
    </source>
</evidence>
<dbReference type="RefSeq" id="WP_012163575.1">
    <property type="nucleotide sequence ID" value="NC_009925.1"/>
</dbReference>
<dbReference type="InterPro" id="IPR000595">
    <property type="entry name" value="cNMP-bd_dom"/>
</dbReference>
<dbReference type="Pfam" id="PF13545">
    <property type="entry name" value="HTH_Crp_2"/>
    <property type="match status" value="1"/>
</dbReference>
<accession>B0CEP6</accession>
<sequence length="229" mass="25405">MASPQANRLTPESPLAAVFRQMGSGLFPPVTETFDRGKTIFFPGDPAERVYFLIKGAVKLSRVYEAGEEITVALLRENSVFGVLSLLTKQRSDRFYHAVAFTPVELLSVPIEQVEKALQSDPDLPMVLLRGLSSRIIQTEMMIETLAHRDMESRLISFLLILCRDFGIPNGSGITVDLKLSHQAIAEAIGSTRVTVTRLLGDLRDQEKISIHKKKITVHDPVMLGQSFA</sequence>
<keyword evidence="2" id="KW-0238">DNA-binding</keyword>
<dbReference type="InterPro" id="IPR036388">
    <property type="entry name" value="WH-like_DNA-bd_sf"/>
</dbReference>
<dbReference type="Proteomes" id="UP000000268">
    <property type="component" value="Chromosome"/>
</dbReference>
<dbReference type="Pfam" id="PF00027">
    <property type="entry name" value="cNMP_binding"/>
    <property type="match status" value="1"/>
</dbReference>
<dbReference type="NCBIfam" id="TIGR03697">
    <property type="entry name" value="NtcA_cyano"/>
    <property type="match status" value="1"/>
</dbReference>
<keyword evidence="3" id="KW-0010">Activator</keyword>
<dbReference type="SMART" id="SM00100">
    <property type="entry name" value="cNMP"/>
    <property type="match status" value="1"/>
</dbReference>
<dbReference type="GO" id="GO:0005829">
    <property type="term" value="C:cytosol"/>
    <property type="evidence" value="ECO:0007669"/>
    <property type="project" value="TreeGrafter"/>
</dbReference>
<dbReference type="GO" id="GO:0003677">
    <property type="term" value="F:DNA binding"/>
    <property type="evidence" value="ECO:0007669"/>
    <property type="project" value="UniProtKB-KW"/>
</dbReference>
<keyword evidence="1" id="KW-0805">Transcription regulation</keyword>
<evidence type="ECO:0000256" key="5">
    <source>
        <dbReference type="ARBA" id="ARBA00055854"/>
    </source>
</evidence>
<dbReference type="SUPFAM" id="SSF51206">
    <property type="entry name" value="cAMP-binding domain-like"/>
    <property type="match status" value="1"/>
</dbReference>
<dbReference type="FunFam" id="1.10.10.10:FF:000240">
    <property type="entry name" value="Global nitrogen regulator NtcA"/>
    <property type="match status" value="1"/>
</dbReference>
<dbReference type="AlphaFoldDB" id="B0CEP6"/>
<dbReference type="EMBL" id="CP000828">
    <property type="protein sequence ID" value="ABW28151.1"/>
    <property type="molecule type" value="Genomic_DNA"/>
</dbReference>
<dbReference type="eggNOG" id="COG0664">
    <property type="taxonomic scope" value="Bacteria"/>
</dbReference>
<dbReference type="FunFam" id="2.60.120.10:FF:000054">
    <property type="entry name" value="Global nitrogen regulator NtcA"/>
    <property type="match status" value="1"/>
</dbReference>
<dbReference type="CDD" id="cd00092">
    <property type="entry name" value="HTH_CRP"/>
    <property type="match status" value="1"/>
</dbReference>
<evidence type="ECO:0000256" key="2">
    <source>
        <dbReference type="ARBA" id="ARBA00023125"/>
    </source>
</evidence>
<dbReference type="PRINTS" id="PR00034">
    <property type="entry name" value="HTHCRP"/>
</dbReference>
<dbReference type="InterPro" id="IPR018335">
    <property type="entry name" value="Tscrpt_reg_HTH_Crp-type_CS"/>
</dbReference>
<feature type="domain" description="HTH crp-type" evidence="8">
    <location>
        <begin position="149"/>
        <end position="222"/>
    </location>
</feature>
<evidence type="ECO:0000259" key="7">
    <source>
        <dbReference type="PROSITE" id="PS50042"/>
    </source>
</evidence>
<evidence type="ECO:0000256" key="3">
    <source>
        <dbReference type="ARBA" id="ARBA00023159"/>
    </source>
</evidence>
<dbReference type="SMART" id="SM00419">
    <property type="entry name" value="HTH_CRP"/>
    <property type="match status" value="1"/>
</dbReference>
<dbReference type="PROSITE" id="PS51063">
    <property type="entry name" value="HTH_CRP_2"/>
    <property type="match status" value="1"/>
</dbReference>
<reference evidence="9 10" key="1">
    <citation type="journal article" date="2008" name="Proc. Natl. Acad. Sci. U.S.A.">
        <title>Niche adaptation and genome expansion in the chlorophyll d-producing cyanobacterium Acaryochloris marina.</title>
        <authorList>
            <person name="Swingley W.D."/>
            <person name="Chen M."/>
            <person name="Cheung P.C."/>
            <person name="Conrad A.L."/>
            <person name="Dejesa L.C."/>
            <person name="Hao J."/>
            <person name="Honchak B.M."/>
            <person name="Karbach L.E."/>
            <person name="Kurdoglu A."/>
            <person name="Lahiri S."/>
            <person name="Mastrian S.D."/>
            <person name="Miyashita H."/>
            <person name="Page L."/>
            <person name="Ramakrishna P."/>
            <person name="Satoh S."/>
            <person name="Sattley W.M."/>
            <person name="Shimada Y."/>
            <person name="Taylor H.L."/>
            <person name="Tomo T."/>
            <person name="Tsuchiya T."/>
            <person name="Wang Z.T."/>
            <person name="Raymond J."/>
            <person name="Mimuro M."/>
            <person name="Blankenship R.E."/>
            <person name="Touchman J.W."/>
        </authorList>
    </citation>
    <scope>NUCLEOTIDE SEQUENCE [LARGE SCALE GENOMIC DNA]</scope>
    <source>
        <strain evidence="10">MBIC 11017</strain>
    </source>
</reference>
<dbReference type="PROSITE" id="PS50042">
    <property type="entry name" value="CNMP_BINDING_3"/>
    <property type="match status" value="1"/>
</dbReference>
<dbReference type="KEGG" id="amr:AM1_3155"/>
<evidence type="ECO:0000256" key="1">
    <source>
        <dbReference type="ARBA" id="ARBA00023015"/>
    </source>
</evidence>
<dbReference type="STRING" id="329726.AM1_3155"/>
<dbReference type="GO" id="GO:0003700">
    <property type="term" value="F:DNA-binding transcription factor activity"/>
    <property type="evidence" value="ECO:0007669"/>
    <property type="project" value="InterPro"/>
</dbReference>
<dbReference type="InterPro" id="IPR050397">
    <property type="entry name" value="Env_Response_Regulators"/>
</dbReference>
<dbReference type="InterPro" id="IPR014710">
    <property type="entry name" value="RmlC-like_jellyroll"/>
</dbReference>
<dbReference type="InterPro" id="IPR022299">
    <property type="entry name" value="Tscrpt_reg_NtcA"/>
</dbReference>
<dbReference type="InterPro" id="IPR018490">
    <property type="entry name" value="cNMP-bd_dom_sf"/>
</dbReference>
<dbReference type="PANTHER" id="PTHR24567">
    <property type="entry name" value="CRP FAMILY TRANSCRIPTIONAL REGULATORY PROTEIN"/>
    <property type="match status" value="1"/>
</dbReference>
<organism evidence="9 10">
    <name type="scientific">Acaryochloris marina (strain MBIC 11017)</name>
    <dbReference type="NCBI Taxonomy" id="329726"/>
    <lineage>
        <taxon>Bacteria</taxon>
        <taxon>Bacillati</taxon>
        <taxon>Cyanobacteriota</taxon>
        <taxon>Cyanophyceae</taxon>
        <taxon>Acaryochloridales</taxon>
        <taxon>Acaryochloridaceae</taxon>
        <taxon>Acaryochloris</taxon>
    </lineage>
</organism>
<comment type="function">
    <text evidence="5">Required for full expression of proteins subject to ammonium repression. Transcriptional activator of genes subject to nitrogen control.</text>
</comment>
<dbReference type="HOGENOM" id="CLU_075053_3_2_3"/>
<protein>
    <recommendedName>
        <fullName evidence="6">Global nitrogen regulator</fullName>
    </recommendedName>
</protein>
<dbReference type="PROSITE" id="PS00042">
    <property type="entry name" value="HTH_CRP_1"/>
    <property type="match status" value="1"/>
</dbReference>
<keyword evidence="4" id="KW-0804">Transcription</keyword>
<dbReference type="InterPro" id="IPR012318">
    <property type="entry name" value="HTH_CRP"/>
</dbReference>
<name>B0CEP6_ACAM1</name>
<evidence type="ECO:0000256" key="4">
    <source>
        <dbReference type="ARBA" id="ARBA00023163"/>
    </source>
</evidence>
<dbReference type="PANTHER" id="PTHR24567:SF65">
    <property type="entry name" value="REGULATORY PROTEIN CYSR HOMOLOG"/>
    <property type="match status" value="1"/>
</dbReference>
<dbReference type="Gene3D" id="1.10.10.10">
    <property type="entry name" value="Winged helix-like DNA-binding domain superfamily/Winged helix DNA-binding domain"/>
    <property type="match status" value="1"/>
</dbReference>
<proteinExistence type="predicted"/>
<dbReference type="SUPFAM" id="SSF46785">
    <property type="entry name" value="Winged helix' DNA-binding domain"/>
    <property type="match status" value="1"/>
</dbReference>
<dbReference type="CDD" id="cd00038">
    <property type="entry name" value="CAP_ED"/>
    <property type="match status" value="1"/>
</dbReference>